<evidence type="ECO:0000256" key="1">
    <source>
        <dbReference type="ARBA" id="ARBA00004651"/>
    </source>
</evidence>
<dbReference type="InterPro" id="IPR036259">
    <property type="entry name" value="MFS_trans_sf"/>
</dbReference>
<reference evidence="9" key="1">
    <citation type="submission" date="2010-11" db="EMBL/GenBank/DDBJ databases">
        <title>The complete genome of Mahella australiensis DSM 15567.</title>
        <authorList>
            <consortium name="US DOE Joint Genome Institute (JGI-PGF)"/>
            <person name="Lucas S."/>
            <person name="Copeland A."/>
            <person name="Lapidus A."/>
            <person name="Bruce D."/>
            <person name="Goodwin L."/>
            <person name="Pitluck S."/>
            <person name="Kyrpides N."/>
            <person name="Mavromatis K."/>
            <person name="Pagani I."/>
            <person name="Ivanova N."/>
            <person name="Teshima H."/>
            <person name="Brettin T."/>
            <person name="Detter J.C."/>
            <person name="Han C."/>
            <person name="Tapia R."/>
            <person name="Land M."/>
            <person name="Hauser L."/>
            <person name="Markowitz V."/>
            <person name="Cheng J.-F."/>
            <person name="Hugenholtz P."/>
            <person name="Woyke T."/>
            <person name="Wu D."/>
            <person name="Spring S."/>
            <person name="Pukall R."/>
            <person name="Steenblock K."/>
            <person name="Schneider S."/>
            <person name="Klenk H.-P."/>
            <person name="Eisen J.A."/>
        </authorList>
    </citation>
    <scope>NUCLEOTIDE SEQUENCE [LARGE SCALE GENOMIC DNA]</scope>
    <source>
        <strain evidence="9">DSM 15567 / CIP 107919 / 50-1 BON</strain>
    </source>
</reference>
<dbReference type="PANTHER" id="PTHR11328">
    <property type="entry name" value="MAJOR FACILITATOR SUPERFAMILY DOMAIN-CONTAINING PROTEIN"/>
    <property type="match status" value="1"/>
</dbReference>
<dbReference type="RefSeq" id="WP_013782312.1">
    <property type="nucleotide sequence ID" value="NC_015520.1"/>
</dbReference>
<dbReference type="KEGG" id="mas:Mahau_2756"/>
<organism evidence="8 9">
    <name type="scientific">Mahella australiensis (strain DSM 15567 / CIP 107919 / 50-1 BON)</name>
    <dbReference type="NCBI Taxonomy" id="697281"/>
    <lineage>
        <taxon>Bacteria</taxon>
        <taxon>Bacillati</taxon>
        <taxon>Bacillota</taxon>
        <taxon>Clostridia</taxon>
        <taxon>Thermoanaerobacterales</taxon>
        <taxon>Thermoanaerobacterales Family IV. Incertae Sedis</taxon>
        <taxon>Mahella</taxon>
    </lineage>
</organism>
<dbReference type="HOGENOM" id="CLU_027408_0_3_9"/>
<dbReference type="EMBL" id="CP002360">
    <property type="protein sequence ID" value="AEE97889.1"/>
    <property type="molecule type" value="Genomic_DNA"/>
</dbReference>
<gene>
    <name evidence="8" type="ordered locus">Mahau_2756</name>
</gene>
<feature type="transmembrane region" description="Helical" evidence="7">
    <location>
        <begin position="237"/>
        <end position="254"/>
    </location>
</feature>
<dbReference type="GO" id="GO:0008643">
    <property type="term" value="P:carbohydrate transport"/>
    <property type="evidence" value="ECO:0007669"/>
    <property type="project" value="InterPro"/>
</dbReference>
<feature type="transmembrane region" description="Helical" evidence="7">
    <location>
        <begin position="298"/>
        <end position="317"/>
    </location>
</feature>
<evidence type="ECO:0000256" key="6">
    <source>
        <dbReference type="ARBA" id="ARBA00023136"/>
    </source>
</evidence>
<keyword evidence="6 7" id="KW-0472">Membrane</keyword>
<feature type="transmembrane region" description="Helical" evidence="7">
    <location>
        <begin position="84"/>
        <end position="101"/>
    </location>
</feature>
<dbReference type="GO" id="GO:0006814">
    <property type="term" value="P:sodium ion transport"/>
    <property type="evidence" value="ECO:0007669"/>
    <property type="project" value="InterPro"/>
</dbReference>
<proteinExistence type="predicted"/>
<feature type="transmembrane region" description="Helical" evidence="7">
    <location>
        <begin position="12"/>
        <end position="31"/>
    </location>
</feature>
<evidence type="ECO:0000256" key="7">
    <source>
        <dbReference type="SAM" id="Phobius"/>
    </source>
</evidence>
<feature type="transmembrane region" description="Helical" evidence="7">
    <location>
        <begin position="158"/>
        <end position="175"/>
    </location>
</feature>
<accession>F3ZZA7</accession>
<comment type="subcellular location">
    <subcellularLocation>
        <location evidence="1">Cell membrane</location>
        <topology evidence="1">Multi-pass membrane protein</topology>
    </subcellularLocation>
</comment>
<feature type="transmembrane region" description="Helical" evidence="7">
    <location>
        <begin position="113"/>
        <end position="137"/>
    </location>
</feature>
<evidence type="ECO:0000313" key="9">
    <source>
        <dbReference type="Proteomes" id="UP000008457"/>
    </source>
</evidence>
<evidence type="ECO:0000256" key="3">
    <source>
        <dbReference type="ARBA" id="ARBA00022475"/>
    </source>
</evidence>
<reference evidence="8 9" key="2">
    <citation type="journal article" date="2011" name="Stand. Genomic Sci.">
        <title>Complete genome sequence of Mahella australiensis type strain (50-1 BON).</title>
        <authorList>
            <person name="Sikorski J."/>
            <person name="Teshima H."/>
            <person name="Nolan M."/>
            <person name="Lucas S."/>
            <person name="Hammon N."/>
            <person name="Deshpande S."/>
            <person name="Cheng J.F."/>
            <person name="Pitluck S."/>
            <person name="Liolios K."/>
            <person name="Pagani I."/>
            <person name="Ivanova N."/>
            <person name="Huntemann M."/>
            <person name="Mavromatis K."/>
            <person name="Ovchinikova G."/>
            <person name="Pati A."/>
            <person name="Tapia R."/>
            <person name="Han C."/>
            <person name="Goodwin L."/>
            <person name="Chen A."/>
            <person name="Palaniappan K."/>
            <person name="Land M."/>
            <person name="Hauser L."/>
            <person name="Ngatchou-Djao O.D."/>
            <person name="Rohde M."/>
            <person name="Pukall R."/>
            <person name="Spring S."/>
            <person name="Abt B."/>
            <person name="Goker M."/>
            <person name="Detter J.C."/>
            <person name="Woyke T."/>
            <person name="Bristow J."/>
            <person name="Markowitz V."/>
            <person name="Hugenholtz P."/>
            <person name="Eisen J.A."/>
            <person name="Kyrpides N.C."/>
            <person name="Klenk H.P."/>
            <person name="Lapidus A."/>
        </authorList>
    </citation>
    <scope>NUCLEOTIDE SEQUENCE [LARGE SCALE GENOMIC DNA]</scope>
    <source>
        <strain evidence="9">DSM 15567 / CIP 107919 / 50-1 BON</strain>
    </source>
</reference>
<feature type="transmembrane region" description="Helical" evidence="7">
    <location>
        <begin position="366"/>
        <end position="388"/>
    </location>
</feature>
<dbReference type="Pfam" id="PF13347">
    <property type="entry name" value="MFS_2"/>
    <property type="match status" value="1"/>
</dbReference>
<sequence>MSEKTETADRLASPWRYAIGMLGVTIPGMMYSSYGTFFYNDKIGLSMSLIALGTTIFAIWDAVNDPMFGFLSDRTRTKWGRRRPWILAGAPLFAIAMILFFSPPSSLKNGTELAVYFTVFLMLTETMSTITTTNYHSLFPELFRDIKSRTSANGIRQALQLVGLIIGVALTPMLADAIGYSTLAVILALLGMGLLVFSIMGCKEDPNFSKLRVPGLKESFGAVVANSNFWAFSFANFFYQGTSGLLLASIPFFVKYTLQLPDNNATYMTGTVFIIAIPAVAVWSLAARKIGPVKAWRAALMWLGLSFIPFLFVKSLIQAMIAGMLIGIGIAGVTATLDLVIARIIDEDAQKSGLRREGIYQSTISFVTRFSGLIKSLAFLLLAVWFGFQSSQNPGSNPALANRMMF</sequence>
<dbReference type="Gene3D" id="1.20.1250.20">
    <property type="entry name" value="MFS general substrate transporter like domains"/>
    <property type="match status" value="1"/>
</dbReference>
<dbReference type="eggNOG" id="COG2211">
    <property type="taxonomic scope" value="Bacteria"/>
</dbReference>
<dbReference type="GO" id="GO:0015293">
    <property type="term" value="F:symporter activity"/>
    <property type="evidence" value="ECO:0007669"/>
    <property type="project" value="InterPro"/>
</dbReference>
<evidence type="ECO:0000256" key="5">
    <source>
        <dbReference type="ARBA" id="ARBA00022989"/>
    </source>
</evidence>
<feature type="transmembrane region" description="Helical" evidence="7">
    <location>
        <begin position="43"/>
        <end position="63"/>
    </location>
</feature>
<dbReference type="InterPro" id="IPR018043">
    <property type="entry name" value="Na/Gal_symport_CS"/>
</dbReference>
<keyword evidence="2" id="KW-0813">Transport</keyword>
<dbReference type="PROSITE" id="PS00872">
    <property type="entry name" value="NA_GALACTOSIDE_SYMP"/>
    <property type="match status" value="1"/>
</dbReference>
<feature type="transmembrane region" description="Helical" evidence="7">
    <location>
        <begin position="181"/>
        <end position="202"/>
    </location>
</feature>
<dbReference type="Proteomes" id="UP000008457">
    <property type="component" value="Chromosome"/>
</dbReference>
<dbReference type="SUPFAM" id="SSF103473">
    <property type="entry name" value="MFS general substrate transporter"/>
    <property type="match status" value="1"/>
</dbReference>
<dbReference type="STRING" id="697281.Mahau_2756"/>
<feature type="transmembrane region" description="Helical" evidence="7">
    <location>
        <begin position="266"/>
        <end position="286"/>
    </location>
</feature>
<feature type="transmembrane region" description="Helical" evidence="7">
    <location>
        <begin position="323"/>
        <end position="345"/>
    </location>
</feature>
<evidence type="ECO:0000256" key="4">
    <source>
        <dbReference type="ARBA" id="ARBA00022692"/>
    </source>
</evidence>
<dbReference type="InterPro" id="IPR039672">
    <property type="entry name" value="MFS_2"/>
</dbReference>
<dbReference type="PANTHER" id="PTHR11328:SF24">
    <property type="entry name" value="MAJOR FACILITATOR SUPERFAMILY (MFS) PROFILE DOMAIN-CONTAINING PROTEIN"/>
    <property type="match status" value="1"/>
</dbReference>
<keyword evidence="4 7" id="KW-0812">Transmembrane</keyword>
<keyword evidence="3" id="KW-1003">Cell membrane</keyword>
<protein>
    <submittedName>
        <fullName evidence="8">Major facilitator superfamily MFS_1</fullName>
    </submittedName>
</protein>
<dbReference type="GO" id="GO:0005886">
    <property type="term" value="C:plasma membrane"/>
    <property type="evidence" value="ECO:0007669"/>
    <property type="project" value="UniProtKB-SubCell"/>
</dbReference>
<keyword evidence="5 7" id="KW-1133">Transmembrane helix</keyword>
<name>F3ZZA7_MAHA5</name>
<evidence type="ECO:0000313" key="8">
    <source>
        <dbReference type="EMBL" id="AEE97889.1"/>
    </source>
</evidence>
<dbReference type="AlphaFoldDB" id="F3ZZA7"/>
<evidence type="ECO:0000256" key="2">
    <source>
        <dbReference type="ARBA" id="ARBA00022448"/>
    </source>
</evidence>
<keyword evidence="9" id="KW-1185">Reference proteome</keyword>